<feature type="domain" description="FFD box profile" evidence="5">
    <location>
        <begin position="262"/>
        <end position="278"/>
    </location>
</feature>
<comment type="caution">
    <text evidence="8">The sequence shown here is derived from an EMBL/GenBank/DDBJ whole genome shotgun (WGS) entry which is preliminary data.</text>
</comment>
<dbReference type="InterPro" id="IPR025761">
    <property type="entry name" value="FFD_box"/>
</dbReference>
<accession>A0ABQ7J4Q3</accession>
<dbReference type="InterPro" id="IPR025609">
    <property type="entry name" value="Lsm14-like_N"/>
</dbReference>
<dbReference type="Pfam" id="PF12701">
    <property type="entry name" value="LSM14"/>
    <property type="match status" value="1"/>
</dbReference>
<dbReference type="PROSITE" id="PS52002">
    <property type="entry name" value="SM"/>
    <property type="match status" value="1"/>
</dbReference>
<evidence type="ECO:0000259" key="5">
    <source>
        <dbReference type="PROSITE" id="PS51513"/>
    </source>
</evidence>
<evidence type="ECO:0000259" key="4">
    <source>
        <dbReference type="PROSITE" id="PS51512"/>
    </source>
</evidence>
<dbReference type="EMBL" id="JADAQX010001076">
    <property type="protein sequence ID" value="KAF8818382.1"/>
    <property type="molecule type" value="Genomic_DNA"/>
</dbReference>
<dbReference type="PANTHER" id="PTHR13586:SF0">
    <property type="entry name" value="TRAILER HITCH, ISOFORM H"/>
    <property type="match status" value="1"/>
</dbReference>
<feature type="short sequence motif" description="TFG box" evidence="2">
    <location>
        <begin position="286"/>
        <end position="306"/>
    </location>
</feature>
<dbReference type="SMART" id="SM01199">
    <property type="entry name" value="FDF"/>
    <property type="match status" value="1"/>
</dbReference>
<evidence type="ECO:0000259" key="7">
    <source>
        <dbReference type="PROSITE" id="PS52002"/>
    </source>
</evidence>
<dbReference type="InterPro" id="IPR010920">
    <property type="entry name" value="LSM_dom_sf"/>
</dbReference>
<gene>
    <name evidence="8" type="ORF">IE077_002095</name>
</gene>
<evidence type="ECO:0000313" key="9">
    <source>
        <dbReference type="Proteomes" id="UP000823046"/>
    </source>
</evidence>
<dbReference type="InterPro" id="IPR047575">
    <property type="entry name" value="Sm"/>
</dbReference>
<feature type="domain" description="Sm" evidence="7">
    <location>
        <begin position="1"/>
        <end position="82"/>
    </location>
</feature>
<organism evidence="8 9">
    <name type="scientific">Cardiosporidium cionae</name>
    <dbReference type="NCBI Taxonomy" id="476202"/>
    <lineage>
        <taxon>Eukaryota</taxon>
        <taxon>Sar</taxon>
        <taxon>Alveolata</taxon>
        <taxon>Apicomplexa</taxon>
        <taxon>Aconoidasida</taxon>
        <taxon>Nephromycida</taxon>
        <taxon>Cardiosporidium</taxon>
    </lineage>
</organism>
<dbReference type="SUPFAM" id="SSF50182">
    <property type="entry name" value="Sm-like ribonucleoproteins"/>
    <property type="match status" value="1"/>
</dbReference>
<dbReference type="InterPro" id="IPR019050">
    <property type="entry name" value="FDF_dom"/>
</dbReference>
<evidence type="ECO:0000313" key="8">
    <source>
        <dbReference type="EMBL" id="KAF8818382.1"/>
    </source>
</evidence>
<dbReference type="Gene3D" id="2.30.30.100">
    <property type="match status" value="1"/>
</dbReference>
<feature type="domain" description="TFG box profile" evidence="6">
    <location>
        <begin position="286"/>
        <end position="306"/>
    </location>
</feature>
<dbReference type="InterPro" id="IPR025768">
    <property type="entry name" value="TFG_box"/>
</dbReference>
<feature type="domain" description="DFDF" evidence="4">
    <location>
        <begin position="220"/>
        <end position="256"/>
    </location>
</feature>
<dbReference type="PROSITE" id="PS51536">
    <property type="entry name" value="TFG"/>
    <property type="match status" value="1"/>
</dbReference>
<dbReference type="PANTHER" id="PTHR13586">
    <property type="entry name" value="SCD6 PROTEIN-RELATED"/>
    <property type="match status" value="1"/>
</dbReference>
<evidence type="ECO:0000259" key="6">
    <source>
        <dbReference type="PROSITE" id="PS51536"/>
    </source>
</evidence>
<name>A0ABQ7J4Q3_9APIC</name>
<evidence type="ECO:0000256" key="2">
    <source>
        <dbReference type="PROSITE-ProRule" id="PRU00869"/>
    </source>
</evidence>
<keyword evidence="9" id="KW-1185">Reference proteome</keyword>
<proteinExistence type="predicted"/>
<feature type="compositionally biased region" description="Gly residues" evidence="3">
    <location>
        <begin position="328"/>
        <end position="341"/>
    </location>
</feature>
<feature type="compositionally biased region" description="Basic residues" evidence="3">
    <location>
        <begin position="343"/>
        <end position="352"/>
    </location>
</feature>
<reference evidence="8 9" key="1">
    <citation type="journal article" date="2020" name="bioRxiv">
        <title>Metabolic contributions of an alphaproteobacterial endosymbiont in the apicomplexan Cardiosporidium cionae.</title>
        <authorList>
            <person name="Hunter E.S."/>
            <person name="Paight C.J."/>
            <person name="Lane C.E."/>
        </authorList>
    </citation>
    <scope>NUCLEOTIDE SEQUENCE [LARGE SCALE GENOMIC DNA]</scope>
    <source>
        <strain evidence="8">ESH_2018</strain>
    </source>
</reference>
<dbReference type="CDD" id="cd01736">
    <property type="entry name" value="LSm14_N"/>
    <property type="match status" value="1"/>
</dbReference>
<feature type="compositionally biased region" description="Basic residues" evidence="3">
    <location>
        <begin position="315"/>
        <end position="327"/>
    </location>
</feature>
<dbReference type="PROSITE" id="PS51512">
    <property type="entry name" value="DFDF"/>
    <property type="match status" value="1"/>
</dbReference>
<dbReference type="InterPro" id="IPR025762">
    <property type="entry name" value="DFDF"/>
</dbReference>
<dbReference type="Proteomes" id="UP000823046">
    <property type="component" value="Unassembled WGS sequence"/>
</dbReference>
<feature type="region of interest" description="Disordered" evidence="3">
    <location>
        <begin position="313"/>
        <end position="352"/>
    </location>
</feature>
<evidence type="ECO:0000256" key="3">
    <source>
        <dbReference type="SAM" id="MobiDB-lite"/>
    </source>
</evidence>
<evidence type="ECO:0000256" key="1">
    <source>
        <dbReference type="PROSITE-ProRule" id="PRU00846"/>
    </source>
</evidence>
<protein>
    <submittedName>
        <fullName evidence="8">FFD and TFG box motifs protein</fullName>
    </submittedName>
</protein>
<sequence>MPSNETLPYIGSKISLISNAGIRYEGTLVEIDTENSTASLRQVICYGSEGRRQPDIPASPDVLDFIVFKGKDIKDLAVCDTDVPAAINEASNASETIQAPLAPPVPNVERSPPRISAHQGMLPRGHNLHGPPPSAGETNATSQIQNYRVYKDERDHVDRSTNIYSRRNDIQSGYGGDGGNRHESYRSMNYWRRGNFQGGRGHYSGGGRQRHIVGELLSQPNSLLKDQVSNDFDFDSSNAKFEKAIINGISENTATISNKLIGGYDKKSSFFDNISCESLDRKQGRDERLDRDKQRALDVDTFGDAASTFRGPRFSFRRGRGRGRGGYRGRGSYGGRSGGGSNRYHHGNSYRF</sequence>
<feature type="short sequence motif" description="FFD box" evidence="1">
    <location>
        <begin position="262"/>
        <end position="278"/>
    </location>
</feature>
<dbReference type="SMART" id="SM01271">
    <property type="entry name" value="LSM14"/>
    <property type="match status" value="1"/>
</dbReference>
<dbReference type="PROSITE" id="PS51513">
    <property type="entry name" value="FFD"/>
    <property type="match status" value="1"/>
</dbReference>